<dbReference type="InterPro" id="IPR019199">
    <property type="entry name" value="Virulence_VapD/CRISPR_Cas2"/>
</dbReference>
<dbReference type="HAMAP" id="MF_01471">
    <property type="entry name" value="Cas2"/>
    <property type="match status" value="1"/>
</dbReference>
<dbReference type="RefSeq" id="WP_052104812.1">
    <property type="nucleotide sequence ID" value="NZ_AXCZ01000003.1"/>
</dbReference>
<dbReference type="GO" id="GO:0004521">
    <property type="term" value="F:RNA endonuclease activity"/>
    <property type="evidence" value="ECO:0007669"/>
    <property type="project" value="InterPro"/>
</dbReference>
<accession>A0A0A0C4Z2</accession>
<sequence>MIWILACYDIADDDRRSRLSDLLAELGPRVQQSVFECRLPSKKALRRLLGELAALIDPVEDQVRVYELGGQGPRPQIVGTRILEEWRDMWVV</sequence>
<evidence type="ECO:0000256" key="1">
    <source>
        <dbReference type="ARBA" id="ARBA00001946"/>
    </source>
</evidence>
<dbReference type="Pfam" id="PF09827">
    <property type="entry name" value="CRISPR_Cas2"/>
    <property type="match status" value="1"/>
</dbReference>
<organism evidence="10 11">
    <name type="scientific">Cellulomonas bogoriensis 69B4 = DSM 16987</name>
    <dbReference type="NCBI Taxonomy" id="1386082"/>
    <lineage>
        <taxon>Bacteria</taxon>
        <taxon>Bacillati</taxon>
        <taxon>Actinomycetota</taxon>
        <taxon>Actinomycetes</taxon>
        <taxon>Micrococcales</taxon>
        <taxon>Cellulomonadaceae</taxon>
        <taxon>Cellulomonas</taxon>
    </lineage>
</organism>
<dbReference type="OrthoDB" id="9798176at2"/>
<comment type="similarity">
    <text evidence="2 9">Belongs to the CRISPR-associated endoribonuclease Cas2 protein family.</text>
</comment>
<evidence type="ECO:0000256" key="9">
    <source>
        <dbReference type="HAMAP-Rule" id="MF_01471"/>
    </source>
</evidence>
<evidence type="ECO:0000256" key="3">
    <source>
        <dbReference type="ARBA" id="ARBA00022722"/>
    </source>
</evidence>
<dbReference type="InterPro" id="IPR021127">
    <property type="entry name" value="CRISPR_associated_Cas2"/>
</dbReference>
<evidence type="ECO:0000256" key="8">
    <source>
        <dbReference type="ARBA" id="ARBA00023118"/>
    </source>
</evidence>
<gene>
    <name evidence="9" type="primary">cas2</name>
    <name evidence="10" type="ORF">N869_11145</name>
</gene>
<feature type="binding site" evidence="9">
    <location>
        <position position="9"/>
    </location>
    <ligand>
        <name>Mg(2+)</name>
        <dbReference type="ChEBI" id="CHEBI:18420"/>
        <note>catalytic</note>
    </ligand>
</feature>
<protein>
    <recommendedName>
        <fullName evidence="9">CRISPR-associated endoribonuclease Cas2</fullName>
        <ecNumber evidence="9">3.1.-.-</ecNumber>
    </recommendedName>
</protein>
<dbReference type="AlphaFoldDB" id="A0A0A0C4Z2"/>
<keyword evidence="4 9" id="KW-0479">Metal-binding</keyword>
<comment type="subunit">
    <text evidence="9">Homodimer, forms a heterotetramer with a Cas1 homodimer.</text>
</comment>
<comment type="caution">
    <text evidence="10">The sequence shown here is derived from an EMBL/GenBank/DDBJ whole genome shotgun (WGS) entry which is preliminary data.</text>
</comment>
<evidence type="ECO:0000256" key="6">
    <source>
        <dbReference type="ARBA" id="ARBA00022801"/>
    </source>
</evidence>
<dbReference type="PANTHER" id="PTHR34405:SF3">
    <property type="entry name" value="CRISPR-ASSOCIATED ENDORIBONUCLEASE CAS2 3"/>
    <property type="match status" value="1"/>
</dbReference>
<dbReference type="EC" id="3.1.-.-" evidence="9"/>
<keyword evidence="5 9" id="KW-0255">Endonuclease</keyword>
<reference evidence="10 11" key="1">
    <citation type="submission" date="2013-08" db="EMBL/GenBank/DDBJ databases">
        <title>Genome sequencing of Cellulomonas bogoriensis 69B4.</title>
        <authorList>
            <person name="Chen F."/>
            <person name="Li Y."/>
            <person name="Wang G."/>
        </authorList>
    </citation>
    <scope>NUCLEOTIDE SEQUENCE [LARGE SCALE GENOMIC DNA]</scope>
    <source>
        <strain evidence="10 11">69B4</strain>
    </source>
</reference>
<comment type="function">
    <text evidence="9">CRISPR (clustered regularly interspaced short palindromic repeat), is an adaptive immune system that provides protection against mobile genetic elements (viruses, transposable elements and conjugative plasmids). CRISPR clusters contain sequences complementary to antecedent mobile elements and target invading nucleic acids. CRISPR clusters are transcribed and processed into CRISPR RNA (crRNA). Functions as a ssRNA-specific endoribonuclease. Involved in the integration of spacer DNA into the CRISPR cassette.</text>
</comment>
<evidence type="ECO:0000256" key="2">
    <source>
        <dbReference type="ARBA" id="ARBA00009959"/>
    </source>
</evidence>
<keyword evidence="11" id="KW-1185">Reference proteome</keyword>
<evidence type="ECO:0000256" key="4">
    <source>
        <dbReference type="ARBA" id="ARBA00022723"/>
    </source>
</evidence>
<name>A0A0A0C4Z2_9CELL</name>
<dbReference type="EMBL" id="AXCZ01000003">
    <property type="protein sequence ID" value="KGM14439.1"/>
    <property type="molecule type" value="Genomic_DNA"/>
</dbReference>
<dbReference type="PANTHER" id="PTHR34405">
    <property type="entry name" value="CRISPR-ASSOCIATED ENDORIBONUCLEASE CAS2"/>
    <property type="match status" value="1"/>
</dbReference>
<dbReference type="Gene3D" id="3.30.70.240">
    <property type="match status" value="1"/>
</dbReference>
<dbReference type="Proteomes" id="UP000054314">
    <property type="component" value="Unassembled WGS sequence"/>
</dbReference>
<keyword evidence="8 9" id="KW-0051">Antiviral defense</keyword>
<dbReference type="CDD" id="cd09725">
    <property type="entry name" value="Cas2_I_II_III"/>
    <property type="match status" value="1"/>
</dbReference>
<keyword evidence="6 9" id="KW-0378">Hydrolase</keyword>
<dbReference type="GO" id="GO:0043571">
    <property type="term" value="P:maintenance of CRISPR repeat elements"/>
    <property type="evidence" value="ECO:0007669"/>
    <property type="project" value="UniProtKB-UniRule"/>
</dbReference>
<dbReference type="SUPFAM" id="SSF143430">
    <property type="entry name" value="TTP0101/SSO1404-like"/>
    <property type="match status" value="1"/>
</dbReference>
<evidence type="ECO:0000313" key="11">
    <source>
        <dbReference type="Proteomes" id="UP000054314"/>
    </source>
</evidence>
<dbReference type="GO" id="GO:0046872">
    <property type="term" value="F:metal ion binding"/>
    <property type="evidence" value="ECO:0007669"/>
    <property type="project" value="UniProtKB-UniRule"/>
</dbReference>
<dbReference type="NCBIfam" id="TIGR01573">
    <property type="entry name" value="cas2"/>
    <property type="match status" value="1"/>
</dbReference>
<evidence type="ECO:0000313" key="10">
    <source>
        <dbReference type="EMBL" id="KGM14439.1"/>
    </source>
</evidence>
<dbReference type="GO" id="GO:0051607">
    <property type="term" value="P:defense response to virus"/>
    <property type="evidence" value="ECO:0007669"/>
    <property type="project" value="UniProtKB-UniRule"/>
</dbReference>
<dbReference type="GO" id="GO:0016787">
    <property type="term" value="F:hydrolase activity"/>
    <property type="evidence" value="ECO:0007669"/>
    <property type="project" value="UniProtKB-KW"/>
</dbReference>
<keyword evidence="3 9" id="KW-0540">Nuclease</keyword>
<keyword evidence="7 9" id="KW-0460">Magnesium</keyword>
<evidence type="ECO:0000256" key="7">
    <source>
        <dbReference type="ARBA" id="ARBA00022842"/>
    </source>
</evidence>
<proteinExistence type="inferred from homology"/>
<comment type="cofactor">
    <cofactor evidence="1 9">
        <name>Mg(2+)</name>
        <dbReference type="ChEBI" id="CHEBI:18420"/>
    </cofactor>
</comment>
<evidence type="ECO:0000256" key="5">
    <source>
        <dbReference type="ARBA" id="ARBA00022759"/>
    </source>
</evidence>